<sequence>MLIAIFSQGVKSHTKCKLYPHSPKDCIQKTQNIGCTYDSFYNKCEETQDTNSGCSPLLNREACLIQLTDDQNNKVQCIFQDRCMTANKNQQEQYGCSEMFNKYACLTVEKQFCIWEDNRCKKQIEKIQNNSRLCNIFSTPVTPYTCSSLPNGQLDLREISNLSYFSCNELGLNEESCLTINKENQYCTFEDNKCIEIQLMDIRSCDQKLSQFACLQIINKDLQCEWVGQKCRKYQRNNNDDDEDCETQNQVNVSVCQISTGLCYYDKIQHKCLNIDTNNMNMIKCDTPGLSKLACLSIKNQKCSFVKQKCQELSEEDLNLYQCHMELNQLACVNIKTHFQYCFWNGDNCERRVINQDFDCPLKLDNNNIRVNGNVCQGISKDKVKCKYNEQTNLCVESIDTDGCNAPFINKNGCLNIIANEETCQWTTQGCKYVYVILYETTCASLGSANPIACSQVLEKDEKVGCYFDEIQQQCVTLTVEIAQNATKKEILQHQKDLELLQNINCKQRKQGLNRIACSCITTRKVACRWNRDQCVQINNRKEIQTIECLHLKYANYKACSYVQYGGEICRYNKKIYGCINSFVKNMGCDELGLNSFGCQQAQGDCQFINDQCQKSQDFIQDEDYQIDDTDLFNPSLPPTDIPLTCVSTSPSKSVCVSLSSIQLLCSWNKSKTACESVEIKQNQKCLDFNGIDISVNSNVCASILNDFPDYDFLKGIQFERNRGYCYYNRLTFQCLIKKELCNTKCCTETENIGMNAHACSKFSSNEPGDYCFFMNLRCQELTDDIVDLSNREQIKQFYDENQLPCSSMNKNSCDMIGWSIDQLCYHNGIACLNINYSYYKDYRIFIKEPSVLNENACFAIDGILTEQNTLKYIGYDYENRRCKEIIYNDNEFPYASCEDVKGNRNVCQRYTGNNYCKWDQSQLKCVTIPFDEIDEIITCDFELNIKACTDIKKSSCLFSFSLDRCINVNDFNVDCNHFDSLGKVSWQVCLQIDKSDQQCEFRDYSCVISTKESDACDGSLANNRSCFKNTKGLCRWDPNSFQCYVNYTDISQLKCTDSINRELCKKLTHQACIWNDQSNECQEFNTMISSEFDLLSQTGDHKFNQLACLIITGDAYYYDTTLEKCVKLISKTANCNDFQMNKYACLYHTRTHHCFYDEQEIIPNNKCKTFIEGQSICETQWLINIEVCMDIYSPCIFDLNTLLCKTFPFELTMTCTDLQNISINQQHPNKRVCTSVSETLEQTSGELQCFEDKLNQQQCKFEKYCFWTNYSCQIFKLVYDYSQSASGQQQTLKECPDFQEIDTCSNDIVQNKDLAYRKDRLSKTESSWQEFNATCMQHIVKFQREHNYYQNSDNLKVCQIKDCSIIEEYFCQSEIAIQEIIETITPIFELNLQETDASSYNIKVLSDGDEDTCQNLDCSQRSDYDCKVAKTQCEQNNQCQMELTFPYGQAFQGNCIPQKNYILSHWCSLRENKVFICSNTFAKALCLELSQNCYFDLDQGGCKQIQGNEHNIFECGQIANNCYASSSQKAICQNGSDSIKPGNKCKTVQKQYKTCVPLTTYNSSFSCESILSSDLQPVLCAKANNDCRYDGTKCINTKPTQDSNGKYLCDKSFSKSLCEKCGCNYTYLGYCQQTKQVPQLNEDGSNKWILCVQVNVLETTFKEEICGNVDQACAFVNDSCQDATHYSCNDLLLYTVSLKACQRCQDYPTKYIDNQRKCYKITDTIQSSCNNLNKYACLRNTKGVLCKWENFHCQELQIQNNSKIDCTILNVDACYTKQMNICWIDPVSSLCIQFDPYKGQCDQLKTESLCLRSMVTNCKWASFKCSQDNTSIISINTCNNLNQYLCLYSNNIACGWSDIYEKCYNLEFQQNPSSCNNFLTNGQQSFINRFNSYTCTQIQAQQGCIHDIQNICREIIPTDNISCQVSSMLNINEYACAKLAKGKCKFINSKCEKTEESKLGCLSYLNQEACLYQDAACKFDIFCQPYIIKSLENIRTLFPYTQGVCKPVELTIKSTDGNLDIGIALIYSVAQQKCLDITFKNLKINDCTYVGMNKYSCLLKTSQYCEFINGSCRKMELKEIQVLKTCKPTLNQYSCVRLNVACKFMLGQCIPLDDNDNCIYLSQNKSIVNYRACLRDRDTPCMFNYSTQNCEVITTPQKCPGLNYKGCLFITQGYNCEFKNSKCITSFGNLQCTDDINEDKCLSLITKGQYCYFDKKIGCRNIDTTKVDLSICYKDELQTNPFTCSRSTDVPCFFDKQNKKCIPYTEKTQSSYQQNYVLSNIYSFNQMTCEIFNDLKALMWQETCQVVKSSQLVYLKCSASLNKIACLSIKTPFQFCQYQNNRCVNANLEEFKYQKCDQIKDINSGAFCSLNALTPPCQYNKSLFKCELIETQIISCVEKDPEEKGLNKTGCEIDKTNCIFDENCYRLNHTGYQFCKDIKNDSKFQCKQVTNEGCLIESNQCKKIYYQSYSIIKCEQAVNRHGCVNIQTQNQYCQFDGEQCKPQVVKQFSEMSCLSIVNINHYQFCEQAMDIPCTFDLKNNACRNVYPQEEFSCERGLNKIACLTQTSKSLLCSFLDYCYGPNNGILNCTFKDAERCCREADQKDTCLNQKIYECEWTVDGCQSLQNRITECDKIINASFLVCASIKNTLCVYISSEYKCQTQQPTTCGYSQSSQQCKRMKSVSCIWDMKEDKCQYSEESAYLGCQFVTESSGNQRSCMNVEVHNQMCIYKDEECLLFIQQENVNNCLDTINKNACLQQTISDCLWNEQVYRVKKYFYQDEEDVVQGHCIPITNIDQIQCSKNISYTACLKVRKPGQHCIWKDFQCQSITDNLPNQLAQINQNACSLVSNGNKVRYEQSINGCVIIENINELTCKPEILGINKEACLAIKNQPCSWNTIQKKCYYIDIFNTNDHCERSYWTSISCTKIDINQPCGYSNQGCQLVDINTINCTHPGLNKYACLNISNFPCIWKINNQTNNYYCDDYFPVTSCLLVPKDVNPKVCQLVYQDACYFDIKNKKCDIPNLTEATCDTMSLNIFGCIQIDECVFTGFCQKVQNQHYDCNQYPIANYKVCQNAQDSCKFNELTFGCSQATEELCEIKGLSQSGCQQQINCYFKYNQCLCSNVIDQNCNQIENHKICNSFDHCIVKQNNQCDWKQCEDLPYDNCNGFQFNHSYCYLNNVEQCKSAKSCQDIKQPLYSCPTINLQPCILNSNLNQCDSLNCELLDEENCSKYVQYCKFEKSCKFLQCIDMKQSTCSSKNCFWNTKENICEEQIECSKIQDQDLCQQMYYQNNKCYWTQFNEHSICTDVPCRYLSTQPVCSGVLYDNYICVQISDETCVSCEEISSLCICLTYDNFCKYNYDKMKCESQICHNFGQEKDCISKNYCRFIKDCFQSCDYTSIPEDCQKQEYCVWKEGKCITKQQEINITDIEHPVLGEDSIKVTLFGLIVFYF</sequence>
<reference evidence="1" key="1">
    <citation type="submission" date="2021-01" db="EMBL/GenBank/DDBJ databases">
        <authorList>
            <consortium name="Genoscope - CEA"/>
            <person name="William W."/>
        </authorList>
    </citation>
    <scope>NUCLEOTIDE SEQUENCE</scope>
</reference>
<comment type="caution">
    <text evidence="1">The sequence shown here is derived from an EMBL/GenBank/DDBJ whole genome shotgun (WGS) entry which is preliminary data.</text>
</comment>
<proteinExistence type="predicted"/>
<name>A0A8S1LDT7_9CILI</name>
<dbReference type="OrthoDB" id="297500at2759"/>
<dbReference type="EMBL" id="CAJJDN010000018">
    <property type="protein sequence ID" value="CAD8064172.1"/>
    <property type="molecule type" value="Genomic_DNA"/>
</dbReference>
<dbReference type="Proteomes" id="UP000692954">
    <property type="component" value="Unassembled WGS sequence"/>
</dbReference>
<protein>
    <submittedName>
        <fullName evidence="1">Uncharacterized protein</fullName>
    </submittedName>
</protein>
<accession>A0A8S1LDT7</accession>
<keyword evidence="2" id="KW-1185">Reference proteome</keyword>
<evidence type="ECO:0000313" key="2">
    <source>
        <dbReference type="Proteomes" id="UP000692954"/>
    </source>
</evidence>
<organism evidence="1 2">
    <name type="scientific">Paramecium sonneborni</name>
    <dbReference type="NCBI Taxonomy" id="65129"/>
    <lineage>
        <taxon>Eukaryota</taxon>
        <taxon>Sar</taxon>
        <taxon>Alveolata</taxon>
        <taxon>Ciliophora</taxon>
        <taxon>Intramacronucleata</taxon>
        <taxon>Oligohymenophorea</taxon>
        <taxon>Peniculida</taxon>
        <taxon>Parameciidae</taxon>
        <taxon>Paramecium</taxon>
    </lineage>
</organism>
<evidence type="ECO:0000313" key="1">
    <source>
        <dbReference type="EMBL" id="CAD8064172.1"/>
    </source>
</evidence>
<gene>
    <name evidence="1" type="ORF">PSON_ATCC_30995.1.T0180360</name>
</gene>